<feature type="region of interest" description="Disordered" evidence="1">
    <location>
        <begin position="98"/>
        <end position="139"/>
    </location>
</feature>
<protein>
    <submittedName>
        <fullName evidence="2">Uncharacterized protein</fullName>
    </submittedName>
</protein>
<organism evidence="2 3">
    <name type="scientific">Forsythia ovata</name>
    <dbReference type="NCBI Taxonomy" id="205694"/>
    <lineage>
        <taxon>Eukaryota</taxon>
        <taxon>Viridiplantae</taxon>
        <taxon>Streptophyta</taxon>
        <taxon>Embryophyta</taxon>
        <taxon>Tracheophyta</taxon>
        <taxon>Spermatophyta</taxon>
        <taxon>Magnoliopsida</taxon>
        <taxon>eudicotyledons</taxon>
        <taxon>Gunneridae</taxon>
        <taxon>Pentapetalae</taxon>
        <taxon>asterids</taxon>
        <taxon>lamiids</taxon>
        <taxon>Lamiales</taxon>
        <taxon>Oleaceae</taxon>
        <taxon>Forsythieae</taxon>
        <taxon>Forsythia</taxon>
    </lineage>
</organism>
<comment type="caution">
    <text evidence="2">The sequence shown here is derived from an EMBL/GenBank/DDBJ whole genome shotgun (WGS) entry which is preliminary data.</text>
</comment>
<reference evidence="3" key="1">
    <citation type="submission" date="2024-07" db="EMBL/GenBank/DDBJ databases">
        <title>Two chromosome-level genome assemblies of Korean endemic species Abeliophyllum distichum and Forsythia ovata (Oleaceae).</title>
        <authorList>
            <person name="Jang H."/>
        </authorList>
    </citation>
    <scope>NUCLEOTIDE SEQUENCE [LARGE SCALE GENOMIC DNA]</scope>
</reference>
<name>A0ABD1RLK9_9LAMI</name>
<evidence type="ECO:0000256" key="1">
    <source>
        <dbReference type="SAM" id="MobiDB-lite"/>
    </source>
</evidence>
<dbReference type="AlphaFoldDB" id="A0ABD1RLK9"/>
<dbReference type="Proteomes" id="UP001604277">
    <property type="component" value="Unassembled WGS sequence"/>
</dbReference>
<evidence type="ECO:0000313" key="2">
    <source>
        <dbReference type="EMBL" id="KAL2489289.1"/>
    </source>
</evidence>
<feature type="compositionally biased region" description="Polar residues" evidence="1">
    <location>
        <begin position="112"/>
        <end position="123"/>
    </location>
</feature>
<proteinExistence type="predicted"/>
<dbReference type="EMBL" id="JBFOLJ010000012">
    <property type="protein sequence ID" value="KAL2489289.1"/>
    <property type="molecule type" value="Genomic_DNA"/>
</dbReference>
<evidence type="ECO:0000313" key="3">
    <source>
        <dbReference type="Proteomes" id="UP001604277"/>
    </source>
</evidence>
<gene>
    <name evidence="2" type="ORF">Fot_42581</name>
</gene>
<sequence length="164" mass="17974">MKDESESIIDALNQNHADVDPILNTPAFRRLLYHTGAPHCRRITGLVVRNSNFNSGGGGGGAIIFSAYYYRQVEKENPDGTMSKEVRIGEALPMKNLIEPLSTDRSEKHQLSGVNRKSENSMPVNEKAESEGGSGGEGHGDMVAALKLMDFRDVIGKSKDIWKT</sequence>
<accession>A0ABD1RLK9</accession>
<keyword evidence="3" id="KW-1185">Reference proteome</keyword>